<dbReference type="GO" id="GO:0032039">
    <property type="term" value="C:integrator complex"/>
    <property type="evidence" value="ECO:0007669"/>
    <property type="project" value="TreeGrafter"/>
</dbReference>
<dbReference type="GO" id="GO:0034472">
    <property type="term" value="P:snRNA 3'-end processing"/>
    <property type="evidence" value="ECO:0007669"/>
    <property type="project" value="InterPro"/>
</dbReference>
<dbReference type="InterPro" id="IPR057980">
    <property type="entry name" value="TPR_INTS8"/>
</dbReference>
<evidence type="ECO:0000256" key="2">
    <source>
        <dbReference type="ARBA" id="ARBA00004286"/>
    </source>
</evidence>
<dbReference type="GO" id="GO:0005694">
    <property type="term" value="C:chromosome"/>
    <property type="evidence" value="ECO:0007669"/>
    <property type="project" value="UniProtKB-SubCell"/>
</dbReference>
<protein>
    <submittedName>
        <fullName evidence="8">Integrator complex subunit 8</fullName>
    </submittedName>
</protein>
<feature type="region of interest" description="Disordered" evidence="6">
    <location>
        <begin position="1"/>
        <end position="21"/>
    </location>
</feature>
<evidence type="ECO:0000256" key="3">
    <source>
        <dbReference type="ARBA" id="ARBA00007147"/>
    </source>
</evidence>
<dbReference type="AlphaFoldDB" id="A0A8C0J373"/>
<proteinExistence type="inferred from homology"/>
<dbReference type="Pfam" id="PF25756">
    <property type="entry name" value="TPR_INTS8"/>
    <property type="match status" value="1"/>
</dbReference>
<keyword evidence="9" id="KW-1185">Reference proteome</keyword>
<dbReference type="PANTHER" id="PTHR13350:SF1">
    <property type="entry name" value="INTEGRATOR COMPLEX SUBUNIT 8"/>
    <property type="match status" value="1"/>
</dbReference>
<reference evidence="8" key="1">
    <citation type="submission" date="2025-08" db="UniProtKB">
        <authorList>
            <consortium name="Ensembl"/>
        </authorList>
    </citation>
    <scope>IDENTIFICATION</scope>
</reference>
<sequence length="965" mass="109438">MSAEAADREAATSSRPCTPPQTSWFEFLLEEALLETHLKKPCPDPPPVQLIVQFLEQASKPSVNEQNQVQPPPDNKRNRILKLLALKVAAHLKWDLDVLEKSLSVPVLNMLLNELLCISKVPPGTKHVDVDLSSLPPNTAMAILLYNRWAIRTIVQSSFPVKQVKPGPPQLNLKEQAADSILVLEAALKLNKDLYVHTIRTLDLLAMEPGMVNGETESSTAGLKISTEEMQCQSPGPFKAPPEPSCYCAICEPVLYWVIGSSSLHCTIDEKRLAGYCQACGVLTSSSNSTSQQSTPYSQIHCCMRCGNYQLVKIFLEDNITLRLPVQFRQSVMRELFQKAQQGNDVLDEICFRICTCNTVCDVMQGRAIGIQFNQLFLKPNKEKIDFLLEVCSRSINLEHASESLKRKMAAFLKNMCLSLEDLQLVFMISSHELFITLLKDDERKLLIDQMRKRSPRVNLCTKPVTSFYDIPASASVNIGQLEHQLILSVDPWRIRQILIELHGMTSERQFWTISSKWEVPNVYGSVILGIKDNLTRDLVYILMAKGLHCSAIKDFVHAKQLFAACLELVTEFSPKLRQVMLNEMLLLDIYTHEAGAGASGERPPPDLISRVRGYLEMRVPDIPLRQVVAEECVAFMLNWRENEYLTMQVPLLLVQTNPYVKLGQLLAATCKELPGPKESRRTAKDLWEVVVQICSVSNQHKRGSDGRVSLIKQRESTLGIMYRNELLSFIKKLREPLVLTTILSLFVKLHNVREDIVNDIAAEHISIWPSTIPNLQSVDFEAVAVTVKELVSYALTINSNNHFWLIIQADIYFATNQYSAALHYYLQAGAVCSDFFNKMVPPDVYTDQVIKRMIKCCSLLNCHTQVAILCQFLREIDYKTAFKALQEQNSHDAMDSYYDYIWDVTILEYLTYLHHKRGETDKRQIAIKAIGQTELNASNPEEVLQLAAQRRKKKFLQAMAKLYF</sequence>
<feature type="compositionally biased region" description="Basic and acidic residues" evidence="6">
    <location>
        <begin position="1"/>
        <end position="10"/>
    </location>
</feature>
<comment type="similarity">
    <text evidence="3">Belongs to the Integrator subunit 8 family.</text>
</comment>
<evidence type="ECO:0000313" key="8">
    <source>
        <dbReference type="Ensembl" id="ENSCABP00000026347.1"/>
    </source>
</evidence>
<keyword evidence="5" id="KW-0539">Nucleus</keyword>
<evidence type="ECO:0000256" key="1">
    <source>
        <dbReference type="ARBA" id="ARBA00004123"/>
    </source>
</evidence>
<dbReference type="Proteomes" id="UP000694404">
    <property type="component" value="Unplaced"/>
</dbReference>
<evidence type="ECO:0000256" key="5">
    <source>
        <dbReference type="ARBA" id="ARBA00023242"/>
    </source>
</evidence>
<comment type="subcellular location">
    <subcellularLocation>
        <location evidence="2">Chromosome</location>
    </subcellularLocation>
    <subcellularLocation>
        <location evidence="1">Nucleus</location>
    </subcellularLocation>
</comment>
<dbReference type="InterPro" id="IPR038751">
    <property type="entry name" value="INTS8"/>
</dbReference>
<feature type="domain" description="INTS8 TPR repeats" evidence="7">
    <location>
        <begin position="476"/>
        <end position="964"/>
    </location>
</feature>
<dbReference type="GeneTree" id="ENSGT00390000007597"/>
<dbReference type="Ensembl" id="ENSCABT00000028856.1">
    <property type="protein sequence ID" value="ENSCABP00000026347.1"/>
    <property type="gene ID" value="ENSCABG00000019039.1"/>
</dbReference>
<reference evidence="8" key="2">
    <citation type="submission" date="2025-09" db="UniProtKB">
        <authorList>
            <consortium name="Ensembl"/>
        </authorList>
    </citation>
    <scope>IDENTIFICATION</scope>
</reference>
<name>A0A8C0J373_CHEAB</name>
<gene>
    <name evidence="8" type="primary">INTS8</name>
</gene>
<evidence type="ECO:0000259" key="7">
    <source>
        <dbReference type="Pfam" id="PF25756"/>
    </source>
</evidence>
<evidence type="ECO:0000256" key="4">
    <source>
        <dbReference type="ARBA" id="ARBA00022454"/>
    </source>
</evidence>
<accession>A0A8C0J373</accession>
<evidence type="ECO:0000313" key="9">
    <source>
        <dbReference type="Proteomes" id="UP000694404"/>
    </source>
</evidence>
<keyword evidence="4" id="KW-0158">Chromosome</keyword>
<evidence type="ECO:0000256" key="6">
    <source>
        <dbReference type="SAM" id="MobiDB-lite"/>
    </source>
</evidence>
<dbReference type="PANTHER" id="PTHR13350">
    <property type="entry name" value="INTEGRATOR COMPLEX SUBUNIT 8"/>
    <property type="match status" value="1"/>
</dbReference>
<organism evidence="8 9">
    <name type="scientific">Chelonoidis abingdonii</name>
    <name type="common">Abingdon island giant tortoise</name>
    <name type="synonym">Testudo abingdonii</name>
    <dbReference type="NCBI Taxonomy" id="106734"/>
    <lineage>
        <taxon>Eukaryota</taxon>
        <taxon>Metazoa</taxon>
        <taxon>Chordata</taxon>
        <taxon>Craniata</taxon>
        <taxon>Vertebrata</taxon>
        <taxon>Euteleostomi</taxon>
        <taxon>Archelosauria</taxon>
        <taxon>Testudinata</taxon>
        <taxon>Testudines</taxon>
        <taxon>Cryptodira</taxon>
        <taxon>Durocryptodira</taxon>
        <taxon>Testudinoidea</taxon>
        <taxon>Testudinidae</taxon>
        <taxon>Chelonoidis</taxon>
    </lineage>
</organism>
<feature type="compositionally biased region" description="Polar residues" evidence="6">
    <location>
        <begin position="11"/>
        <end position="21"/>
    </location>
</feature>